<sequence length="189" mass="20651">MKHRIAVFASRSGTNFEAIAQACADGRLNATVELLVCDNPSAAVIGRAERFGIRTFVFLPKSYPSKAAFEHEIAGMLESLGVEMVALAGYMRIVGETLMSAYGGRILNIHPALLPAFKGARAIKDSFEFGVKVFGVTVHYIDETIDGGTIVAQRAFEYYGDDIGEVESKIHEIEHVLYVEALGHELEKL</sequence>
<protein>
    <recommendedName>
        <fullName evidence="4">Phosphoribosylglycinamide formyltransferase</fullName>
        <ecNumber evidence="4">2.1.2.2</ecNumber>
    </recommendedName>
    <alternativeName>
        <fullName evidence="4">5'-phosphoribosylglycinamide transformylase</fullName>
    </alternativeName>
    <alternativeName>
        <fullName evidence="4">GAR transformylase</fullName>
        <shortName evidence="4">GART</shortName>
    </alternativeName>
</protein>
<comment type="function">
    <text evidence="4">Catalyzes the transfer of a formyl group from 10-formyltetrahydrofolate to 5-phospho-ribosyl-glycinamide (GAR), producing 5-phospho-ribosyl-N-formylglycinamide (FGAR) and tetrahydrofolate.</text>
</comment>
<organism evidence="6 7">
    <name type="scientific">Candidatus Merdivivens pullistercoris</name>
    <dbReference type="NCBI Taxonomy" id="2840873"/>
    <lineage>
        <taxon>Bacteria</taxon>
        <taxon>Pseudomonadati</taxon>
        <taxon>Bacteroidota</taxon>
        <taxon>Bacteroidia</taxon>
        <taxon>Bacteroidales</taxon>
        <taxon>Muribaculaceae</taxon>
        <taxon>Muribaculaceae incertae sedis</taxon>
        <taxon>Candidatus Merdivivens</taxon>
    </lineage>
</organism>
<comment type="catalytic activity">
    <reaction evidence="4">
        <text>N(1)-(5-phospho-beta-D-ribosyl)glycinamide + (6R)-10-formyltetrahydrofolate = N(2)-formyl-N(1)-(5-phospho-beta-D-ribosyl)glycinamide + (6S)-5,6,7,8-tetrahydrofolate + H(+)</text>
        <dbReference type="Rhea" id="RHEA:15053"/>
        <dbReference type="ChEBI" id="CHEBI:15378"/>
        <dbReference type="ChEBI" id="CHEBI:57453"/>
        <dbReference type="ChEBI" id="CHEBI:143788"/>
        <dbReference type="ChEBI" id="CHEBI:147286"/>
        <dbReference type="ChEBI" id="CHEBI:195366"/>
        <dbReference type="EC" id="2.1.2.2"/>
    </reaction>
</comment>
<dbReference type="CDD" id="cd08645">
    <property type="entry name" value="FMT_core_GART"/>
    <property type="match status" value="1"/>
</dbReference>
<feature type="binding site" evidence="4">
    <location>
        <begin position="91"/>
        <end position="94"/>
    </location>
    <ligand>
        <name>(6R)-10-formyltetrahydrofolate</name>
        <dbReference type="ChEBI" id="CHEBI:195366"/>
    </ligand>
</feature>
<evidence type="ECO:0000256" key="3">
    <source>
        <dbReference type="ARBA" id="ARBA00022755"/>
    </source>
</evidence>
<accession>A0A9D9N8K1</accession>
<dbReference type="Pfam" id="PF00551">
    <property type="entry name" value="Formyl_trans_N"/>
    <property type="match status" value="1"/>
</dbReference>
<dbReference type="AlphaFoldDB" id="A0A9D9N8K1"/>
<feature type="site" description="Raises pKa of active site His" evidence="4">
    <location>
        <position position="146"/>
    </location>
</feature>
<comment type="similarity">
    <text evidence="4">Belongs to the GART family.</text>
</comment>
<dbReference type="InterPro" id="IPR004607">
    <property type="entry name" value="GART"/>
</dbReference>
<dbReference type="HAMAP" id="MF_01930">
    <property type="entry name" value="PurN"/>
    <property type="match status" value="1"/>
</dbReference>
<gene>
    <name evidence="4 6" type="primary">purN</name>
    <name evidence="6" type="ORF">IAB93_00205</name>
</gene>
<feature type="domain" description="Formyl transferase N-terminal" evidence="5">
    <location>
        <begin position="4"/>
        <end position="182"/>
    </location>
</feature>
<feature type="active site" description="Proton donor" evidence="4">
    <location>
        <position position="110"/>
    </location>
</feature>
<dbReference type="GO" id="GO:0004644">
    <property type="term" value="F:phosphoribosylglycinamide formyltransferase activity"/>
    <property type="evidence" value="ECO:0007669"/>
    <property type="project" value="UniProtKB-UniRule"/>
</dbReference>
<reference evidence="6" key="1">
    <citation type="submission" date="2020-10" db="EMBL/GenBank/DDBJ databases">
        <authorList>
            <person name="Gilroy R."/>
        </authorList>
    </citation>
    <scope>NUCLEOTIDE SEQUENCE</scope>
    <source>
        <strain evidence="6">10037</strain>
    </source>
</reference>
<feature type="binding site" evidence="4">
    <location>
        <position position="66"/>
    </location>
    <ligand>
        <name>(6R)-10-formyltetrahydrofolate</name>
        <dbReference type="ChEBI" id="CHEBI:195366"/>
    </ligand>
</feature>
<proteinExistence type="inferred from homology"/>
<name>A0A9D9N8K1_9BACT</name>
<dbReference type="GO" id="GO:0005829">
    <property type="term" value="C:cytosol"/>
    <property type="evidence" value="ECO:0007669"/>
    <property type="project" value="TreeGrafter"/>
</dbReference>
<dbReference type="PANTHER" id="PTHR43369:SF2">
    <property type="entry name" value="PHOSPHORIBOSYLGLYCINAMIDE FORMYLTRANSFERASE"/>
    <property type="match status" value="1"/>
</dbReference>
<dbReference type="EMBL" id="JADIME010000002">
    <property type="protein sequence ID" value="MBO8464401.1"/>
    <property type="molecule type" value="Genomic_DNA"/>
</dbReference>
<dbReference type="PANTHER" id="PTHR43369">
    <property type="entry name" value="PHOSPHORIBOSYLGLYCINAMIDE FORMYLTRANSFERASE"/>
    <property type="match status" value="1"/>
</dbReference>
<dbReference type="GO" id="GO:0006189">
    <property type="term" value="P:'de novo' IMP biosynthetic process"/>
    <property type="evidence" value="ECO:0007669"/>
    <property type="project" value="UniProtKB-UniRule"/>
</dbReference>
<evidence type="ECO:0000259" key="5">
    <source>
        <dbReference type="Pfam" id="PF00551"/>
    </source>
</evidence>
<dbReference type="EC" id="2.1.2.2" evidence="4"/>
<evidence type="ECO:0000313" key="7">
    <source>
        <dbReference type="Proteomes" id="UP000823597"/>
    </source>
</evidence>
<evidence type="ECO:0000256" key="4">
    <source>
        <dbReference type="HAMAP-Rule" id="MF_01930"/>
    </source>
</evidence>
<comment type="pathway">
    <text evidence="1 4">Purine metabolism; IMP biosynthesis via de novo pathway; N(2)-formyl-N(1)-(5-phospho-D-ribosyl)glycinamide from N(1)-(5-phospho-D-ribosyl)glycinamide (10-formyl THF route): step 1/1.</text>
</comment>
<dbReference type="SUPFAM" id="SSF53328">
    <property type="entry name" value="Formyltransferase"/>
    <property type="match status" value="1"/>
</dbReference>
<dbReference type="InterPro" id="IPR002376">
    <property type="entry name" value="Formyl_transf_N"/>
</dbReference>
<feature type="binding site" evidence="4">
    <location>
        <position position="108"/>
    </location>
    <ligand>
        <name>(6R)-10-formyltetrahydrofolate</name>
        <dbReference type="ChEBI" id="CHEBI:195366"/>
    </ligand>
</feature>
<dbReference type="Proteomes" id="UP000823597">
    <property type="component" value="Unassembled WGS sequence"/>
</dbReference>
<dbReference type="NCBIfam" id="TIGR00639">
    <property type="entry name" value="PurN"/>
    <property type="match status" value="1"/>
</dbReference>
<reference evidence="6" key="2">
    <citation type="journal article" date="2021" name="PeerJ">
        <title>Extensive microbial diversity within the chicken gut microbiome revealed by metagenomics and culture.</title>
        <authorList>
            <person name="Gilroy R."/>
            <person name="Ravi A."/>
            <person name="Getino M."/>
            <person name="Pursley I."/>
            <person name="Horton D.L."/>
            <person name="Alikhan N.F."/>
            <person name="Baker D."/>
            <person name="Gharbi K."/>
            <person name="Hall N."/>
            <person name="Watson M."/>
            <person name="Adriaenssens E.M."/>
            <person name="Foster-Nyarko E."/>
            <person name="Jarju S."/>
            <person name="Secka A."/>
            <person name="Antonio M."/>
            <person name="Oren A."/>
            <person name="Chaudhuri R.R."/>
            <person name="La Ragione R."/>
            <person name="Hildebrand F."/>
            <person name="Pallen M.J."/>
        </authorList>
    </citation>
    <scope>NUCLEOTIDE SEQUENCE</scope>
    <source>
        <strain evidence="6">10037</strain>
    </source>
</reference>
<keyword evidence="2 4" id="KW-0808">Transferase</keyword>
<dbReference type="Gene3D" id="3.40.50.170">
    <property type="entry name" value="Formyl transferase, N-terminal domain"/>
    <property type="match status" value="1"/>
</dbReference>
<evidence type="ECO:0000256" key="1">
    <source>
        <dbReference type="ARBA" id="ARBA00005054"/>
    </source>
</evidence>
<evidence type="ECO:0000313" key="6">
    <source>
        <dbReference type="EMBL" id="MBO8464401.1"/>
    </source>
</evidence>
<evidence type="ECO:0000256" key="2">
    <source>
        <dbReference type="ARBA" id="ARBA00022679"/>
    </source>
</evidence>
<keyword evidence="3 4" id="KW-0658">Purine biosynthesis</keyword>
<dbReference type="InterPro" id="IPR036477">
    <property type="entry name" value="Formyl_transf_N_sf"/>
</dbReference>
<feature type="binding site" evidence="4">
    <location>
        <begin position="13"/>
        <end position="15"/>
    </location>
    <ligand>
        <name>N(1)-(5-phospho-beta-D-ribosyl)glycinamide</name>
        <dbReference type="ChEBI" id="CHEBI:143788"/>
    </ligand>
</feature>
<comment type="caution">
    <text evidence="6">The sequence shown here is derived from an EMBL/GenBank/DDBJ whole genome shotgun (WGS) entry which is preliminary data.</text>
</comment>